<proteinExistence type="inferred from homology"/>
<name>A0AAP6JE57_9GAMM</name>
<dbReference type="EMBL" id="JAYGII010000004">
    <property type="protein sequence ID" value="MEA5444876.1"/>
    <property type="molecule type" value="Genomic_DNA"/>
</dbReference>
<keyword evidence="8" id="KW-1185">Reference proteome</keyword>
<organism evidence="7 8">
    <name type="scientific">Natronospira elongata</name>
    <dbReference type="NCBI Taxonomy" id="3110268"/>
    <lineage>
        <taxon>Bacteria</taxon>
        <taxon>Pseudomonadati</taxon>
        <taxon>Pseudomonadota</taxon>
        <taxon>Gammaproteobacteria</taxon>
        <taxon>Natronospirales</taxon>
        <taxon>Natronospiraceae</taxon>
        <taxon>Natronospira</taxon>
    </lineage>
</organism>
<dbReference type="AlphaFoldDB" id="A0AAP6JE57"/>
<feature type="domain" description="RapZ-like N-terminal" evidence="5">
    <location>
        <begin position="1"/>
        <end position="158"/>
    </location>
</feature>
<gene>
    <name evidence="7" type="primary">rapZ</name>
    <name evidence="7" type="ORF">VCB98_03480</name>
</gene>
<dbReference type="PANTHER" id="PTHR30448">
    <property type="entry name" value="RNASE ADAPTER PROTEIN RAPZ"/>
    <property type="match status" value="1"/>
</dbReference>
<reference evidence="7 8" key="1">
    <citation type="submission" date="2023-12" db="EMBL/GenBank/DDBJ databases">
        <title>Whole-genome sequencing of halo(alkali)philic microorganisms from hypersaline lakes.</title>
        <authorList>
            <person name="Sorokin D.Y."/>
            <person name="Merkel A.Y."/>
            <person name="Messina E."/>
            <person name="Yakimov M."/>
        </authorList>
    </citation>
    <scope>NUCLEOTIDE SEQUENCE [LARGE SCALE GENOMIC DNA]</scope>
    <source>
        <strain evidence="7 8">AB-CW1</strain>
    </source>
</reference>
<keyword evidence="2 4" id="KW-0067">ATP-binding</keyword>
<evidence type="ECO:0000259" key="5">
    <source>
        <dbReference type="Pfam" id="PF03668"/>
    </source>
</evidence>
<dbReference type="Pfam" id="PF22740">
    <property type="entry name" value="PapZ_C"/>
    <property type="match status" value="1"/>
</dbReference>
<protein>
    <submittedName>
        <fullName evidence="7">RNase adapter RapZ</fullName>
    </submittedName>
</protein>
<dbReference type="InterPro" id="IPR053931">
    <property type="entry name" value="RapZ_C"/>
</dbReference>
<keyword evidence="1 4" id="KW-0547">Nucleotide-binding</keyword>
<dbReference type="SUPFAM" id="SSF52540">
    <property type="entry name" value="P-loop containing nucleoside triphosphate hydrolases"/>
    <property type="match status" value="1"/>
</dbReference>
<dbReference type="InterPro" id="IPR027417">
    <property type="entry name" value="P-loop_NTPase"/>
</dbReference>
<accession>A0AAP6JE57</accession>
<evidence type="ECO:0000256" key="4">
    <source>
        <dbReference type="HAMAP-Rule" id="MF_00636"/>
    </source>
</evidence>
<dbReference type="NCBIfam" id="NF003828">
    <property type="entry name" value="PRK05416.1"/>
    <property type="match status" value="1"/>
</dbReference>
<dbReference type="InterPro" id="IPR053930">
    <property type="entry name" value="RapZ-like_N"/>
</dbReference>
<keyword evidence="3 4" id="KW-0342">GTP-binding</keyword>
<dbReference type="InterPro" id="IPR005337">
    <property type="entry name" value="RapZ-like"/>
</dbReference>
<sequence>MKLTIVSGLSGSGKSVALHMLEDMGYYCIDNLPVAVLRNFVRETVATGDPAYSLMAVGVDARNRPEEVETLPDLLETFAQEGIHCELVFLDADEDVLLRRYSETRRRHPLAGEQRTLPDAIREERRILSAIAERADLVIDTSRLTANRLRELVHDRLGREGKTNLSLMFESFGFKHGVPRDADFVFDVRCLPNPHWEPALRPRTGRDQEVIEYLEKSELATRMVGDLIDFLDQWLPPFEVGRRSYVTVAVGCTGGQHRSVYVVDKLAAHFREKWGQVLTRHISLD</sequence>
<dbReference type="GO" id="GO:0005524">
    <property type="term" value="F:ATP binding"/>
    <property type="evidence" value="ECO:0007669"/>
    <property type="project" value="UniProtKB-UniRule"/>
</dbReference>
<dbReference type="HAMAP" id="MF_00636">
    <property type="entry name" value="RapZ_like"/>
    <property type="match status" value="1"/>
</dbReference>
<feature type="binding site" evidence="4">
    <location>
        <begin position="60"/>
        <end position="63"/>
    </location>
    <ligand>
        <name>GTP</name>
        <dbReference type="ChEBI" id="CHEBI:37565"/>
    </ligand>
</feature>
<dbReference type="GO" id="GO:0005525">
    <property type="term" value="F:GTP binding"/>
    <property type="evidence" value="ECO:0007669"/>
    <property type="project" value="UniProtKB-UniRule"/>
</dbReference>
<evidence type="ECO:0000256" key="1">
    <source>
        <dbReference type="ARBA" id="ARBA00022741"/>
    </source>
</evidence>
<evidence type="ECO:0000256" key="2">
    <source>
        <dbReference type="ARBA" id="ARBA00022840"/>
    </source>
</evidence>
<dbReference type="Gene3D" id="3.40.50.300">
    <property type="entry name" value="P-loop containing nucleotide triphosphate hydrolases"/>
    <property type="match status" value="1"/>
</dbReference>
<evidence type="ECO:0000259" key="6">
    <source>
        <dbReference type="Pfam" id="PF22740"/>
    </source>
</evidence>
<comment type="caution">
    <text evidence="7">The sequence shown here is derived from an EMBL/GenBank/DDBJ whole genome shotgun (WGS) entry which is preliminary data.</text>
</comment>
<dbReference type="PIRSF" id="PIRSF005052">
    <property type="entry name" value="P-loopkin"/>
    <property type="match status" value="1"/>
</dbReference>
<evidence type="ECO:0000313" key="7">
    <source>
        <dbReference type="EMBL" id="MEA5444876.1"/>
    </source>
</evidence>
<dbReference type="Pfam" id="PF03668">
    <property type="entry name" value="RapZ-like_N"/>
    <property type="match status" value="1"/>
</dbReference>
<dbReference type="Proteomes" id="UP001302316">
    <property type="component" value="Unassembled WGS sequence"/>
</dbReference>
<evidence type="ECO:0000313" key="8">
    <source>
        <dbReference type="Proteomes" id="UP001302316"/>
    </source>
</evidence>
<feature type="domain" description="RapZ C-terminal" evidence="6">
    <location>
        <begin position="166"/>
        <end position="283"/>
    </location>
</feature>
<dbReference type="RefSeq" id="WP_346050508.1">
    <property type="nucleotide sequence ID" value="NZ_JAYGII010000004.1"/>
</dbReference>
<evidence type="ECO:0000256" key="3">
    <source>
        <dbReference type="ARBA" id="ARBA00023134"/>
    </source>
</evidence>
<dbReference type="PANTHER" id="PTHR30448:SF0">
    <property type="entry name" value="RNASE ADAPTER PROTEIN RAPZ"/>
    <property type="match status" value="1"/>
</dbReference>
<feature type="binding site" evidence="4">
    <location>
        <begin position="8"/>
        <end position="15"/>
    </location>
    <ligand>
        <name>ATP</name>
        <dbReference type="ChEBI" id="CHEBI:30616"/>
    </ligand>
</feature>